<feature type="binding site" evidence="12">
    <location>
        <position position="170"/>
    </location>
    <ligand>
        <name>Zn(2+)</name>
        <dbReference type="ChEBI" id="CHEBI:29105"/>
        <label>2</label>
    </ligand>
</feature>
<dbReference type="PROSITE" id="PS51188">
    <property type="entry name" value="ZF_CR"/>
    <property type="match status" value="1"/>
</dbReference>
<dbReference type="SUPFAM" id="SSF57938">
    <property type="entry name" value="DnaJ/Hsp40 cysteine-rich domain"/>
    <property type="match status" value="1"/>
</dbReference>
<evidence type="ECO:0000256" key="8">
    <source>
        <dbReference type="ARBA" id="ARBA00023186"/>
    </source>
</evidence>
<comment type="subcellular location">
    <subcellularLocation>
        <location evidence="12">Cytoplasm</location>
    </subcellularLocation>
</comment>
<dbReference type="CDD" id="cd10747">
    <property type="entry name" value="DnaJ_C"/>
    <property type="match status" value="1"/>
</dbReference>
<dbReference type="Pfam" id="PF00684">
    <property type="entry name" value="DnaJ_CXXCXGXG"/>
    <property type="match status" value="1"/>
</dbReference>
<evidence type="ECO:0000256" key="3">
    <source>
        <dbReference type="ARBA" id="ARBA00022723"/>
    </source>
</evidence>
<dbReference type="InterPro" id="IPR001623">
    <property type="entry name" value="DnaJ_domain"/>
</dbReference>
<dbReference type="GO" id="GO:0051082">
    <property type="term" value="F:unfolded protein binding"/>
    <property type="evidence" value="ECO:0007669"/>
    <property type="project" value="UniProtKB-UniRule"/>
</dbReference>
<evidence type="ECO:0000313" key="17">
    <source>
        <dbReference type="Proteomes" id="UP000253816"/>
    </source>
</evidence>
<dbReference type="FunFam" id="1.10.287.110:FF:000034">
    <property type="entry name" value="Chaperone protein DnaJ"/>
    <property type="match status" value="1"/>
</dbReference>
<dbReference type="Gene3D" id="2.10.230.10">
    <property type="entry name" value="Heat shock protein DnaJ, cysteine-rich domain"/>
    <property type="match status" value="1"/>
</dbReference>
<protein>
    <recommendedName>
        <fullName evidence="11 12">Chaperone protein DnaJ</fullName>
    </recommendedName>
</protein>
<feature type="domain" description="CR-type" evidence="15">
    <location>
        <begin position="140"/>
        <end position="218"/>
    </location>
</feature>
<evidence type="ECO:0000256" key="9">
    <source>
        <dbReference type="ARBA" id="ARBA00053423"/>
    </source>
</evidence>
<feature type="repeat" description="CXXCXGXG motif" evidence="12">
    <location>
        <begin position="206"/>
        <end position="213"/>
    </location>
</feature>
<evidence type="ECO:0000313" key="16">
    <source>
        <dbReference type="EMBL" id="RDB31785.1"/>
    </source>
</evidence>
<dbReference type="InterPro" id="IPR036869">
    <property type="entry name" value="J_dom_sf"/>
</dbReference>
<keyword evidence="8 12" id="KW-0143">Chaperone</keyword>
<dbReference type="GO" id="GO:0005737">
    <property type="term" value="C:cytoplasm"/>
    <property type="evidence" value="ECO:0007669"/>
    <property type="project" value="UniProtKB-SubCell"/>
</dbReference>
<dbReference type="InterPro" id="IPR008971">
    <property type="entry name" value="HSP40/DnaJ_pept-bd"/>
</dbReference>
<accession>A0A369KGF2</accession>
<dbReference type="NCBIfam" id="NF008035">
    <property type="entry name" value="PRK10767.1"/>
    <property type="match status" value="1"/>
</dbReference>
<dbReference type="CDD" id="cd10719">
    <property type="entry name" value="DnaJ_zf"/>
    <property type="match status" value="1"/>
</dbReference>
<dbReference type="InterPro" id="IPR001305">
    <property type="entry name" value="HSP_DnaJ_Cys-rich_dom"/>
</dbReference>
<dbReference type="GO" id="GO:0006260">
    <property type="term" value="P:DNA replication"/>
    <property type="evidence" value="ECO:0007669"/>
    <property type="project" value="UniProtKB-KW"/>
</dbReference>
<feature type="binding site" evidence="12">
    <location>
        <position position="156"/>
    </location>
    <ligand>
        <name>Zn(2+)</name>
        <dbReference type="ChEBI" id="CHEBI:29105"/>
        <label>1</label>
    </ligand>
</feature>
<evidence type="ECO:0000256" key="12">
    <source>
        <dbReference type="HAMAP-Rule" id="MF_01152"/>
    </source>
</evidence>
<evidence type="ECO:0000256" key="10">
    <source>
        <dbReference type="ARBA" id="ARBA00061004"/>
    </source>
</evidence>
<dbReference type="OrthoDB" id="9779889at2"/>
<dbReference type="FunFam" id="2.60.260.20:FF:000005">
    <property type="entry name" value="Chaperone protein dnaJ 1, mitochondrial"/>
    <property type="match status" value="1"/>
</dbReference>
<keyword evidence="7 12" id="KW-0346">Stress response</keyword>
<evidence type="ECO:0000256" key="4">
    <source>
        <dbReference type="ARBA" id="ARBA00022737"/>
    </source>
</evidence>
<dbReference type="InterPro" id="IPR036410">
    <property type="entry name" value="HSP_DnaJ_Cys-rich_dom_sf"/>
</dbReference>
<dbReference type="PRINTS" id="PR00625">
    <property type="entry name" value="JDOMAIN"/>
</dbReference>
<keyword evidence="4 12" id="KW-0677">Repeat</keyword>
<evidence type="ECO:0000256" key="13">
    <source>
        <dbReference type="PROSITE-ProRule" id="PRU00546"/>
    </source>
</evidence>
<dbReference type="PANTHER" id="PTHR43096">
    <property type="entry name" value="DNAJ HOMOLOG 1, MITOCHONDRIAL-RELATED"/>
    <property type="match status" value="1"/>
</dbReference>
<dbReference type="SUPFAM" id="SSF49493">
    <property type="entry name" value="HSP40/DnaJ peptide-binding domain"/>
    <property type="match status" value="2"/>
</dbReference>
<sequence>MSDYYDLLGISRTASEEEIKRAYRKQAVKYHPDKNPDDPAAEKKFKEISEAYEVLSSPEKRQMYDRYGKEGVNSGGLGDAGFGNFSSMEDALRTFMGAFGGGGESLFDLFGGAGEMQAQQRRCPDKRVSVSISFEEAFRGVNKTLVVNGWIPCASCSGCGAESKSDIRACTTCNGTGQTIQTRGFFTMAMTCGHCRGEGKRILKSCRACSGHGRVKETQDVRFHIPPGVSSGVRLRVAGFGDASPGGGPRSDLYVEIDVRPHEVFSREDDHLLVTLPLTFVEASLGCEKEIPTFSKLCRLKIPEGTQSGKQFFVRGQGFPHLQGRGAGDLRVNVVVETPQNLSSEQKQLLRQFGEISQSEQTPDCSRFWKRIKSFFGSGE</sequence>
<feature type="repeat" description="CXXCXGXG motif" evidence="12">
    <location>
        <begin position="153"/>
        <end position="160"/>
    </location>
</feature>
<dbReference type="HAMAP" id="MF_01152">
    <property type="entry name" value="DnaJ"/>
    <property type="match status" value="1"/>
</dbReference>
<reference evidence="16 17" key="1">
    <citation type="submission" date="2018-07" db="EMBL/GenBank/DDBJ databases">
        <title>Comparative genomics of the Candidatus Parilichlamydiaceae reveals evidence of convergent evolution and genome reduction in the phylum Chlamydiae.</title>
        <authorList>
            <person name="Taylor-Brown A."/>
            <person name="Polkinghorne A."/>
        </authorList>
    </citation>
    <scope>NUCLEOTIDE SEQUENCE [LARGE SCALE GENOMIC DNA]</scope>
    <source>
        <strain evidence="16 17">Hat2</strain>
    </source>
</reference>
<evidence type="ECO:0000256" key="7">
    <source>
        <dbReference type="ARBA" id="ARBA00023016"/>
    </source>
</evidence>
<feature type="binding site" evidence="12">
    <location>
        <position position="209"/>
    </location>
    <ligand>
        <name>Zn(2+)</name>
        <dbReference type="ChEBI" id="CHEBI:29105"/>
        <label>1</label>
    </ligand>
</feature>
<feature type="binding site" evidence="12">
    <location>
        <position position="195"/>
    </location>
    <ligand>
        <name>Zn(2+)</name>
        <dbReference type="ChEBI" id="CHEBI:29105"/>
        <label>2</label>
    </ligand>
</feature>
<evidence type="ECO:0000259" key="15">
    <source>
        <dbReference type="PROSITE" id="PS51188"/>
    </source>
</evidence>
<evidence type="ECO:0000256" key="2">
    <source>
        <dbReference type="ARBA" id="ARBA00022705"/>
    </source>
</evidence>
<dbReference type="AlphaFoldDB" id="A0A369KGF2"/>
<evidence type="ECO:0000259" key="14">
    <source>
        <dbReference type="PROSITE" id="PS50076"/>
    </source>
</evidence>
<feature type="zinc finger region" description="CR-type" evidence="13">
    <location>
        <begin position="140"/>
        <end position="218"/>
    </location>
</feature>
<dbReference type="InterPro" id="IPR002939">
    <property type="entry name" value="DnaJ_C"/>
</dbReference>
<comment type="function">
    <text evidence="9 12">Participates actively in the response to hyperosmotic and heat shock by preventing the aggregation of stress-denatured proteins and by disaggregating proteins, also in an autonomous, DnaK-independent fashion. Unfolded proteins bind initially to DnaJ; upon interaction with the DnaJ-bound protein, DnaK hydrolyzes its bound ATP, resulting in the formation of a stable complex. GrpE releases ADP from DnaK; ATP binding to DnaK triggers the release of the substrate protein, thus completing the reaction cycle. Several rounds of ATP-dependent interactions between DnaJ, DnaK and GrpE are required for fully efficient folding. Also involved, together with DnaK and GrpE, in the DNA replication of plasmids through activation of initiation proteins.</text>
</comment>
<comment type="cofactor">
    <cofactor evidence="12">
        <name>Zn(2+)</name>
        <dbReference type="ChEBI" id="CHEBI:29105"/>
    </cofactor>
    <text evidence="12">Binds 2 Zn(2+) ions per monomer.</text>
</comment>
<dbReference type="EMBL" id="QQBG01000008">
    <property type="protein sequence ID" value="RDB31785.1"/>
    <property type="molecule type" value="Genomic_DNA"/>
</dbReference>
<keyword evidence="1 12" id="KW-0963">Cytoplasm</keyword>
<dbReference type="SUPFAM" id="SSF46565">
    <property type="entry name" value="Chaperone J-domain"/>
    <property type="match status" value="1"/>
</dbReference>
<dbReference type="FunFam" id="2.10.230.10:FF:000002">
    <property type="entry name" value="Molecular chaperone DnaJ"/>
    <property type="match status" value="1"/>
</dbReference>
<dbReference type="InterPro" id="IPR012724">
    <property type="entry name" value="DnaJ"/>
</dbReference>
<dbReference type="PROSITE" id="PS50076">
    <property type="entry name" value="DNAJ_2"/>
    <property type="match status" value="1"/>
</dbReference>
<dbReference type="Proteomes" id="UP000253816">
    <property type="component" value="Unassembled WGS sequence"/>
</dbReference>
<evidence type="ECO:0000256" key="5">
    <source>
        <dbReference type="ARBA" id="ARBA00022771"/>
    </source>
</evidence>
<feature type="domain" description="J" evidence="14">
    <location>
        <begin position="3"/>
        <end position="68"/>
    </location>
</feature>
<feature type="binding site" evidence="12">
    <location>
        <position position="153"/>
    </location>
    <ligand>
        <name>Zn(2+)</name>
        <dbReference type="ChEBI" id="CHEBI:29105"/>
        <label>1</label>
    </ligand>
</feature>
<evidence type="ECO:0000256" key="11">
    <source>
        <dbReference type="ARBA" id="ARBA00067609"/>
    </source>
</evidence>
<comment type="similarity">
    <text evidence="10 12">Belongs to the DnaJ family.</text>
</comment>
<keyword evidence="3 12" id="KW-0479">Metal-binding</keyword>
<feature type="repeat" description="CXXCXGXG motif" evidence="12">
    <location>
        <begin position="192"/>
        <end position="199"/>
    </location>
</feature>
<dbReference type="GO" id="GO:0009408">
    <property type="term" value="P:response to heat"/>
    <property type="evidence" value="ECO:0007669"/>
    <property type="project" value="InterPro"/>
</dbReference>
<dbReference type="Pfam" id="PF01556">
    <property type="entry name" value="DnaJ_C"/>
    <property type="match status" value="1"/>
</dbReference>
<name>A0A369KGF2_9BACT</name>
<feature type="binding site" evidence="12">
    <location>
        <position position="206"/>
    </location>
    <ligand>
        <name>Zn(2+)</name>
        <dbReference type="ChEBI" id="CHEBI:29105"/>
        <label>1</label>
    </ligand>
</feature>
<keyword evidence="6 12" id="KW-0862">Zinc</keyword>
<dbReference type="GO" id="GO:0008270">
    <property type="term" value="F:zinc ion binding"/>
    <property type="evidence" value="ECO:0007669"/>
    <property type="project" value="UniProtKB-UniRule"/>
</dbReference>
<dbReference type="Gene3D" id="1.10.287.110">
    <property type="entry name" value="DnaJ domain"/>
    <property type="match status" value="1"/>
</dbReference>
<dbReference type="NCBIfam" id="TIGR02349">
    <property type="entry name" value="DnaJ_bact"/>
    <property type="match status" value="1"/>
</dbReference>
<evidence type="ECO:0000256" key="6">
    <source>
        <dbReference type="ARBA" id="ARBA00022833"/>
    </source>
</evidence>
<comment type="caution">
    <text evidence="16">The sequence shown here is derived from an EMBL/GenBank/DDBJ whole genome shotgun (WGS) entry which is preliminary data.</text>
</comment>
<dbReference type="PANTHER" id="PTHR43096:SF48">
    <property type="entry name" value="CHAPERONE PROTEIN DNAJ"/>
    <property type="match status" value="1"/>
</dbReference>
<keyword evidence="17" id="KW-1185">Reference proteome</keyword>
<evidence type="ECO:0000256" key="1">
    <source>
        <dbReference type="ARBA" id="ARBA00022490"/>
    </source>
</evidence>
<dbReference type="GO" id="GO:0042026">
    <property type="term" value="P:protein refolding"/>
    <property type="evidence" value="ECO:0007669"/>
    <property type="project" value="TreeGrafter"/>
</dbReference>
<comment type="subunit">
    <text evidence="12">Homodimer.</text>
</comment>
<feature type="binding site" evidence="12">
    <location>
        <position position="173"/>
    </location>
    <ligand>
        <name>Zn(2+)</name>
        <dbReference type="ChEBI" id="CHEBI:29105"/>
        <label>2</label>
    </ligand>
</feature>
<dbReference type="SMART" id="SM00271">
    <property type="entry name" value="DnaJ"/>
    <property type="match status" value="1"/>
</dbReference>
<feature type="repeat" description="CXXCXGXG motif" evidence="12">
    <location>
        <begin position="170"/>
        <end position="177"/>
    </location>
</feature>
<dbReference type="Gene3D" id="2.60.260.20">
    <property type="entry name" value="Urease metallochaperone UreE, N-terminal domain"/>
    <property type="match status" value="2"/>
</dbReference>
<keyword evidence="5 12" id="KW-0863">Zinc-finger</keyword>
<feature type="binding site" evidence="12">
    <location>
        <position position="192"/>
    </location>
    <ligand>
        <name>Zn(2+)</name>
        <dbReference type="ChEBI" id="CHEBI:29105"/>
        <label>2</label>
    </ligand>
</feature>
<comment type="domain">
    <text evidence="12">The J domain is necessary and sufficient to stimulate DnaK ATPase activity. Zinc center 1 plays an important role in the autonomous, DnaK-independent chaperone activity of DnaJ. Zinc center 2 is essential for interaction with DnaK and for DnaJ activity.</text>
</comment>
<proteinExistence type="inferred from homology"/>
<dbReference type="RefSeq" id="WP_114544138.1">
    <property type="nucleotide sequence ID" value="NZ_QQBG01000008.1"/>
</dbReference>
<dbReference type="Pfam" id="PF00226">
    <property type="entry name" value="DnaJ"/>
    <property type="match status" value="1"/>
</dbReference>
<gene>
    <name evidence="12" type="primary">dnaJ</name>
    <name evidence="16" type="ORF">HAT2_00165</name>
</gene>
<dbReference type="CDD" id="cd06257">
    <property type="entry name" value="DnaJ"/>
    <property type="match status" value="1"/>
</dbReference>
<organism evidence="16 17">
    <name type="scientific">Candidatus Similichlamydia laticola</name>
    <dbReference type="NCBI Taxonomy" id="2170265"/>
    <lineage>
        <taxon>Bacteria</taxon>
        <taxon>Pseudomonadati</taxon>
        <taxon>Chlamydiota</taxon>
        <taxon>Chlamydiia</taxon>
        <taxon>Parachlamydiales</taxon>
        <taxon>Candidatus Parilichlamydiaceae</taxon>
        <taxon>Candidatus Similichlamydia</taxon>
    </lineage>
</organism>
<dbReference type="GO" id="GO:0031072">
    <property type="term" value="F:heat shock protein binding"/>
    <property type="evidence" value="ECO:0007669"/>
    <property type="project" value="InterPro"/>
</dbReference>
<dbReference type="GO" id="GO:0005524">
    <property type="term" value="F:ATP binding"/>
    <property type="evidence" value="ECO:0007669"/>
    <property type="project" value="InterPro"/>
</dbReference>
<keyword evidence="2 12" id="KW-0235">DNA replication</keyword>